<evidence type="ECO:0000313" key="2">
    <source>
        <dbReference type="Proteomes" id="UP001499979"/>
    </source>
</evidence>
<sequence length="238" mass="25226">MKVYEIPVVVRSPSKSGFFDEVSLATTIGIGCAGHTLVFQNVSQTLTSAFANLNGASGQLPSLFELASFAASVTTEVVSQLAVLRPDAHGVSLIVGGVDPRLGTAMAYSVRPAISADAYSVFEGFRVEQCDLEAAAYFVGDHVGEAERRLAELVEEAAHPIARERAPLQVVREFINDASKTTIGGSLELGFTMGPRFQRVATVEPSVWGQPAAQLMLNGFRIDDIHVGPCAVGIMGMV</sequence>
<name>A0ABN1UL19_9ACTN</name>
<protein>
    <submittedName>
        <fullName evidence="1">Uncharacterized protein</fullName>
    </submittedName>
</protein>
<gene>
    <name evidence="1" type="ORF">GCM10009606_34460</name>
</gene>
<reference evidence="1 2" key="1">
    <citation type="journal article" date="2019" name="Int. J. Syst. Evol. Microbiol.">
        <title>The Global Catalogue of Microorganisms (GCM) 10K type strain sequencing project: providing services to taxonomists for standard genome sequencing and annotation.</title>
        <authorList>
            <consortium name="The Broad Institute Genomics Platform"/>
            <consortium name="The Broad Institute Genome Sequencing Center for Infectious Disease"/>
            <person name="Wu L."/>
            <person name="Ma J."/>
        </authorList>
    </citation>
    <scope>NUCLEOTIDE SEQUENCE [LARGE SCALE GENOMIC DNA]</scope>
    <source>
        <strain evidence="1 2">JCM 11813</strain>
    </source>
</reference>
<dbReference type="Proteomes" id="UP001499979">
    <property type="component" value="Unassembled WGS sequence"/>
</dbReference>
<dbReference type="RefSeq" id="WP_343908851.1">
    <property type="nucleotide sequence ID" value="NZ_BAAAJE010000018.1"/>
</dbReference>
<accession>A0ABN1UL19</accession>
<proteinExistence type="predicted"/>
<keyword evidence="2" id="KW-1185">Reference proteome</keyword>
<organism evidence="1 2">
    <name type="scientific">Nocardioides aquiterrae</name>
    <dbReference type="NCBI Taxonomy" id="203799"/>
    <lineage>
        <taxon>Bacteria</taxon>
        <taxon>Bacillati</taxon>
        <taxon>Actinomycetota</taxon>
        <taxon>Actinomycetes</taxon>
        <taxon>Propionibacteriales</taxon>
        <taxon>Nocardioidaceae</taxon>
        <taxon>Nocardioides</taxon>
    </lineage>
</organism>
<evidence type="ECO:0000313" key="1">
    <source>
        <dbReference type="EMBL" id="GAA1153113.1"/>
    </source>
</evidence>
<dbReference type="EMBL" id="BAAAJE010000018">
    <property type="protein sequence ID" value="GAA1153113.1"/>
    <property type="molecule type" value="Genomic_DNA"/>
</dbReference>
<comment type="caution">
    <text evidence="1">The sequence shown here is derived from an EMBL/GenBank/DDBJ whole genome shotgun (WGS) entry which is preliminary data.</text>
</comment>
<dbReference type="PROSITE" id="PS51257">
    <property type="entry name" value="PROKAR_LIPOPROTEIN"/>
    <property type="match status" value="1"/>
</dbReference>